<name>A0A5T3MYI4_SALER</name>
<dbReference type="EMBL" id="AACYSG010000008">
    <property type="protein sequence ID" value="EAN6191895.1"/>
    <property type="molecule type" value="Genomic_DNA"/>
</dbReference>
<protein>
    <submittedName>
        <fullName evidence="1">Cytochrome</fullName>
    </submittedName>
</protein>
<reference evidence="1" key="1">
    <citation type="submission" date="2018-12" db="EMBL/GenBank/DDBJ databases">
        <authorList>
            <consortium name="PulseNet: The National Subtyping Network for Foodborne Disease Surveillance"/>
            <person name="Tarr C.L."/>
            <person name="Trees E."/>
            <person name="Katz L.S."/>
            <person name="Carleton-Romer H.A."/>
            <person name="Stroika S."/>
            <person name="Kucerova Z."/>
            <person name="Roache K.F."/>
            <person name="Sabol A.L."/>
            <person name="Besser J."/>
            <person name="Gerner-Smidt P."/>
        </authorList>
    </citation>
    <scope>NUCLEOTIDE SEQUENCE</scope>
    <source>
        <strain evidence="1">PNUSAS060203</strain>
    </source>
</reference>
<accession>A0A5T3MYI4</accession>
<sequence length="102" mass="11414">MNLNEMLAALSPKREAMEINGFTFYARPMTVSEFNSHIMNRDKNGRDEIAIMNCIVDENGKQIFESIEQVNSLFTTARAELVGLVAKASLMASPSEVEEEVK</sequence>
<organism evidence="1">
    <name type="scientific">Salmonella enterica</name>
    <name type="common">Salmonella choleraesuis</name>
    <dbReference type="NCBI Taxonomy" id="28901"/>
    <lineage>
        <taxon>Bacteria</taxon>
        <taxon>Pseudomonadati</taxon>
        <taxon>Pseudomonadota</taxon>
        <taxon>Gammaproteobacteria</taxon>
        <taxon>Enterobacterales</taxon>
        <taxon>Enterobacteriaceae</taxon>
        <taxon>Salmonella</taxon>
    </lineage>
</organism>
<comment type="caution">
    <text evidence="1">The sequence shown here is derived from an EMBL/GenBank/DDBJ whole genome shotgun (WGS) entry which is preliminary data.</text>
</comment>
<proteinExistence type="predicted"/>
<dbReference type="AlphaFoldDB" id="A0A5T3MYI4"/>
<gene>
    <name evidence="1" type="ORF">EJS11_10745</name>
</gene>
<evidence type="ECO:0000313" key="1">
    <source>
        <dbReference type="EMBL" id="EAN6191895.1"/>
    </source>
</evidence>